<sequence length="269" mass="29564">MKKTRKYIIFSLILCLGALLLIQGNANSQEINIIGSTSIQPVCEDLVEEYKKSHPDASINVQGGGSNMAIKCVNADVADIGMCSKELDNDYNFTQYELGREGIIVAVNPSNNVSDLSEEEIRGIFGGNITNWNQVGGENQEINVFVREEASGTLDAFKHSVMNQTPILSQAIVLNSQGSIKQAIQQDTSSIGIVSFSYLDDDIKALAINGVYPSESSIENNSYLIQRPFLLLINDEQSEEMKDFVDWLDTGEADEVLNENKILCGVKNE</sequence>
<protein>
    <submittedName>
        <fullName evidence="3">Phosphate transport system substrate-binding protein</fullName>
    </submittedName>
</protein>
<dbReference type="Pfam" id="PF12849">
    <property type="entry name" value="PBP_like_2"/>
    <property type="match status" value="1"/>
</dbReference>
<evidence type="ECO:0000259" key="2">
    <source>
        <dbReference type="Pfam" id="PF12849"/>
    </source>
</evidence>
<dbReference type="PANTHER" id="PTHR30570:SF1">
    <property type="entry name" value="PHOSPHATE-BINDING PROTEIN PSTS"/>
    <property type="match status" value="1"/>
</dbReference>
<dbReference type="Gene3D" id="3.40.190.10">
    <property type="entry name" value="Periplasmic binding protein-like II"/>
    <property type="match status" value="2"/>
</dbReference>
<dbReference type="CDD" id="cd13653">
    <property type="entry name" value="PBP2_phosphate_like_1"/>
    <property type="match status" value="1"/>
</dbReference>
<organism evidence="3 4">
    <name type="scientific">Methanobrevibacter millerae</name>
    <dbReference type="NCBI Taxonomy" id="230361"/>
    <lineage>
        <taxon>Archaea</taxon>
        <taxon>Methanobacteriati</taxon>
        <taxon>Methanobacteriota</taxon>
        <taxon>Methanomada group</taxon>
        <taxon>Methanobacteria</taxon>
        <taxon>Methanobacteriales</taxon>
        <taxon>Methanobacteriaceae</taxon>
        <taxon>Methanobrevibacter</taxon>
    </lineage>
</organism>
<dbReference type="InterPro" id="IPR024370">
    <property type="entry name" value="PBP_domain"/>
</dbReference>
<dbReference type="EMBL" id="FMXB01000011">
    <property type="protein sequence ID" value="SDA60067.1"/>
    <property type="molecule type" value="Genomic_DNA"/>
</dbReference>
<gene>
    <name evidence="3" type="ORF">SAMN02910315_01571</name>
</gene>
<dbReference type="PANTHER" id="PTHR30570">
    <property type="entry name" value="PERIPLASMIC PHOSPHATE BINDING COMPONENT OF PHOSPHATE ABC TRANSPORTER"/>
    <property type="match status" value="1"/>
</dbReference>
<evidence type="ECO:0000313" key="3">
    <source>
        <dbReference type="EMBL" id="SDA60067.1"/>
    </source>
</evidence>
<dbReference type="SUPFAM" id="SSF53850">
    <property type="entry name" value="Periplasmic binding protein-like II"/>
    <property type="match status" value="1"/>
</dbReference>
<dbReference type="AlphaFoldDB" id="A0A1G5WRA5"/>
<proteinExistence type="predicted"/>
<dbReference type="Proteomes" id="UP000323439">
    <property type="component" value="Unassembled WGS sequence"/>
</dbReference>
<keyword evidence="4" id="KW-1185">Reference proteome</keyword>
<dbReference type="RefSeq" id="WP_149732101.1">
    <property type="nucleotide sequence ID" value="NZ_FMXB01000011.1"/>
</dbReference>
<feature type="domain" description="PBP" evidence="2">
    <location>
        <begin position="25"/>
        <end position="248"/>
    </location>
</feature>
<dbReference type="InterPro" id="IPR050811">
    <property type="entry name" value="Phosphate_ABC_transporter"/>
</dbReference>
<reference evidence="3 4" key="1">
    <citation type="submission" date="2016-10" db="EMBL/GenBank/DDBJ databases">
        <authorList>
            <person name="Varghese N."/>
            <person name="Submissions S."/>
        </authorList>
    </citation>
    <scope>NUCLEOTIDE SEQUENCE [LARGE SCALE GENOMIC DNA]</scope>
    <source>
        <strain evidence="3 4">DSM 16643</strain>
    </source>
</reference>
<evidence type="ECO:0000256" key="1">
    <source>
        <dbReference type="ARBA" id="ARBA00022729"/>
    </source>
</evidence>
<dbReference type="OrthoDB" id="53390at2157"/>
<accession>A0A1G5WRA5</accession>
<name>A0A1G5WRA5_9EURY</name>
<evidence type="ECO:0000313" key="4">
    <source>
        <dbReference type="Proteomes" id="UP000323439"/>
    </source>
</evidence>
<keyword evidence="1" id="KW-0732">Signal</keyword>